<gene>
    <name evidence="2" type="ORF">Bathy04g02960</name>
</gene>
<feature type="region of interest" description="Disordered" evidence="1">
    <location>
        <begin position="493"/>
        <end position="553"/>
    </location>
</feature>
<sequence length="613" mass="66915">MTTTSTTASAETRKRRRETLLREIKEHARGALFEYDSNENIIAKEAKKKKKNVFGGENGGDVKKEKRWTNSEWRDAFDRLFLDDAETFKEVGMQDDLLFYAPSSGRSASSSSSLYVSSGENNKSGAKGDVVFVRRWKKKDRNIESSDVATATAADNNNLEELTTENVDWRATTLLNIVQHTTYSAEVSVCLLDQLEKRQQKSGKKGGEDKQGTLANPLASCKTKVFASTSKMAQSNNLKSDRRESTLPEVAFESYYANNEEWEKCALTKDGDCLCVRLFATGGVLKMHDGDNNSKTTEEEKIVVFSGFAPRSDVARAYNVERKAAYKQAFTFRAFANSTFGFDLPKFHNNSDINRRRKYGGSNSTSSNGIAGNGLYDNGYRVNGAHGNHEDYDDDDDDDDDTGEADHLDGDIPDSSNHNDNNIDDDDGDNHGGSGGGGGGTSFLSPYRHHPKSFASPSRGGAGETDAVVTLGRGTEKEGEAAVAVSAEHLHFSPSSTQIGGGGDDFSASGGSGVNSDADNSSAYDTDETSSSRHAASGKNTTKNRKGGVRRLLNFGRKVETVREVAESSSLPSPSSRRAGGGETDVTRLRCRLLSVKVHWRALARDLLYKEWR</sequence>
<accession>K8F3S3</accession>
<feature type="region of interest" description="Disordered" evidence="1">
    <location>
        <begin position="565"/>
        <end position="584"/>
    </location>
</feature>
<feature type="compositionally biased region" description="Acidic residues" evidence="1">
    <location>
        <begin position="391"/>
        <end position="403"/>
    </location>
</feature>
<feature type="compositionally biased region" description="Polar residues" evidence="1">
    <location>
        <begin position="532"/>
        <end position="541"/>
    </location>
</feature>
<name>K8F3S3_9CHLO</name>
<dbReference type="RefSeq" id="XP_007513673.1">
    <property type="nucleotide sequence ID" value="XM_007513611.1"/>
</dbReference>
<dbReference type="Pfam" id="PF09741">
    <property type="entry name" value="DUF2045"/>
    <property type="match status" value="1"/>
</dbReference>
<evidence type="ECO:0000313" key="3">
    <source>
        <dbReference type="Proteomes" id="UP000198341"/>
    </source>
</evidence>
<reference evidence="2 3" key="1">
    <citation type="submission" date="2011-10" db="EMBL/GenBank/DDBJ databases">
        <authorList>
            <person name="Genoscope - CEA"/>
        </authorList>
    </citation>
    <scope>NUCLEOTIDE SEQUENCE [LARGE SCALE GENOMIC DNA]</scope>
    <source>
        <strain evidence="2 3">RCC 1105</strain>
    </source>
</reference>
<dbReference type="InterPro" id="IPR019141">
    <property type="entry name" value="DUF2045"/>
</dbReference>
<dbReference type="Proteomes" id="UP000198341">
    <property type="component" value="Chromosome 4"/>
</dbReference>
<dbReference type="KEGG" id="bpg:Bathy04g02960"/>
<dbReference type="eggNOG" id="KOG2465">
    <property type="taxonomic scope" value="Eukaryota"/>
</dbReference>
<feature type="compositionally biased region" description="Polar residues" evidence="1">
    <location>
        <begin position="514"/>
        <end position="524"/>
    </location>
</feature>
<dbReference type="EMBL" id="FO082275">
    <property type="protein sequence ID" value="CCO16198.1"/>
    <property type="molecule type" value="Genomic_DNA"/>
</dbReference>
<feature type="region of interest" description="Disordered" evidence="1">
    <location>
        <begin position="352"/>
        <end position="465"/>
    </location>
</feature>
<dbReference type="AlphaFoldDB" id="K8F3S3"/>
<feature type="compositionally biased region" description="Polar residues" evidence="1">
    <location>
        <begin position="361"/>
        <end position="370"/>
    </location>
</feature>
<evidence type="ECO:0000256" key="1">
    <source>
        <dbReference type="SAM" id="MobiDB-lite"/>
    </source>
</evidence>
<feature type="compositionally biased region" description="Gly residues" evidence="1">
    <location>
        <begin position="431"/>
        <end position="441"/>
    </location>
</feature>
<organism evidence="2 3">
    <name type="scientific">Bathycoccus prasinos</name>
    <dbReference type="NCBI Taxonomy" id="41875"/>
    <lineage>
        <taxon>Eukaryota</taxon>
        <taxon>Viridiplantae</taxon>
        <taxon>Chlorophyta</taxon>
        <taxon>Mamiellophyceae</taxon>
        <taxon>Mamiellales</taxon>
        <taxon>Bathycoccaceae</taxon>
        <taxon>Bathycoccus</taxon>
    </lineage>
</organism>
<evidence type="ECO:0000313" key="2">
    <source>
        <dbReference type="EMBL" id="CCO16198.1"/>
    </source>
</evidence>
<proteinExistence type="predicted"/>
<protein>
    <submittedName>
        <fullName evidence="2">Uncharacterized protein</fullName>
    </submittedName>
</protein>
<dbReference type="GeneID" id="19016322"/>
<keyword evidence="3" id="KW-1185">Reference proteome</keyword>